<reference evidence="7" key="1">
    <citation type="submission" date="2023-07" db="EMBL/GenBank/DDBJ databases">
        <title>30 novel species of actinomycetes from the DSMZ collection.</title>
        <authorList>
            <person name="Nouioui I."/>
        </authorList>
    </citation>
    <scope>NUCLEOTIDE SEQUENCE [LARGE SCALE GENOMIC DNA]</scope>
    <source>
        <strain evidence="7">DSM 41921</strain>
    </source>
</reference>
<feature type="domain" description="ATP-grasp" evidence="5">
    <location>
        <begin position="122"/>
        <end position="310"/>
    </location>
</feature>
<evidence type="ECO:0000259" key="5">
    <source>
        <dbReference type="PROSITE" id="PS50975"/>
    </source>
</evidence>
<keyword evidence="1" id="KW-0436">Ligase</keyword>
<dbReference type="SMART" id="SM01209">
    <property type="entry name" value="GARS_A"/>
    <property type="match status" value="1"/>
</dbReference>
<dbReference type="Proteomes" id="UP001183586">
    <property type="component" value="Unassembled WGS sequence"/>
</dbReference>
<dbReference type="RefSeq" id="WP_311678297.1">
    <property type="nucleotide sequence ID" value="NZ_JAVREU010000001.1"/>
</dbReference>
<keyword evidence="3 4" id="KW-0067">ATP-binding</keyword>
<sequence>MPGSPREGGHVVVLHRWTDRYADYGRYLDHTVHRVSYVTTEQALRHLPVARAAGVELVDSTEDVKAVREAVDRLTERSGPPTRIVALQETDLDLAALLRDEFALPGPGAEELRPVRDKLLMAQRLEAAGVPVPPTAAAPDHAAVTRFAAAHGWPLLVKPRRGTASAGVTRLDSPMALAEFTFPDGVDLIVQPWVADRVLHVDGVFTGREPGLWRASRYLSTCLQFAEGEALGSVEIDEHSLPAGLLQLVSSATRALLARPSVFHLELFESETGALTVLELGARPGGAEVPFVWREVHGVDLMAAAFAHQTGTPDPTPAALPHTGRVGGWLLVPPSAPTPCRVRSVRLPDDGRAYARNIPPRGRLLTGGGYEHAGARFRFSGASTAEVEADVLRTARDTSVLCAPVDAGEPARIAVVGCGNPPYRRYALAALAQRVETALVQPAAPQWQRPYIGDRFRSADTSDADAVTAAVADLLAPAAGPVAVLTWDETLLETTAEVARRLRLPHLSPQAVRHCRDKLATRRALAAAGVPSAGFRHVHDHDEALAAAEQLGLPVVVKPRGLAGSIGVTLATRPEEVAGAFEQVRTSSFPGIRRLDGAIVEEYLTGPEISVDCAVDHGRVHVVNVARKRLGFAPHFEETGHLVAPWREESWAYDVEFVVAAAHAALGLRTGITHSEVRLTPSGPRVVEVNGRLGGDFIPLLGALATGVDQVAAAADLALGRAPTLVPHLDRCAEVRFLYPGHDAVVRELDVTAAAAVPGIVETVELAPPGTELRLPPRGIVPRLAALVAVGDTPAQCATALDRAERAVRYTLAPLSP</sequence>
<evidence type="ECO:0000256" key="3">
    <source>
        <dbReference type="ARBA" id="ARBA00022840"/>
    </source>
</evidence>
<accession>A0ABU2P1T9</accession>
<keyword evidence="2 4" id="KW-0547">Nucleotide-binding</keyword>
<organism evidence="6 7">
    <name type="scientific">Streptomyces dubilierae</name>
    <dbReference type="NCBI Taxonomy" id="3075533"/>
    <lineage>
        <taxon>Bacteria</taxon>
        <taxon>Bacillati</taxon>
        <taxon>Actinomycetota</taxon>
        <taxon>Actinomycetes</taxon>
        <taxon>Kitasatosporales</taxon>
        <taxon>Streptomycetaceae</taxon>
        <taxon>Streptomyces</taxon>
    </lineage>
</organism>
<dbReference type="Gene3D" id="3.40.50.20">
    <property type="match status" value="1"/>
</dbReference>
<dbReference type="EMBL" id="JAVREU010000001">
    <property type="protein sequence ID" value="MDT0386094.1"/>
    <property type="molecule type" value="Genomic_DNA"/>
</dbReference>
<dbReference type="InterPro" id="IPR052032">
    <property type="entry name" value="ATP-dep_AA_Ligase"/>
</dbReference>
<evidence type="ECO:0000256" key="4">
    <source>
        <dbReference type="PROSITE-ProRule" id="PRU00409"/>
    </source>
</evidence>
<dbReference type="PANTHER" id="PTHR43585">
    <property type="entry name" value="FUMIPYRROLE BIOSYNTHESIS PROTEIN C"/>
    <property type="match status" value="1"/>
</dbReference>
<keyword evidence="7" id="KW-1185">Reference proteome</keyword>
<dbReference type="PANTHER" id="PTHR43585:SF2">
    <property type="entry name" value="ATP-GRASP ENZYME FSQD"/>
    <property type="match status" value="1"/>
</dbReference>
<dbReference type="InterPro" id="IPR011761">
    <property type="entry name" value="ATP-grasp"/>
</dbReference>
<dbReference type="SUPFAM" id="SSF56059">
    <property type="entry name" value="Glutathione synthetase ATP-binding domain-like"/>
    <property type="match status" value="2"/>
</dbReference>
<name>A0ABU2P1T9_9ACTN</name>
<protein>
    <submittedName>
        <fullName evidence="6">ATP-grasp domain-containing protein</fullName>
    </submittedName>
</protein>
<feature type="domain" description="ATP-grasp" evidence="5">
    <location>
        <begin position="522"/>
        <end position="719"/>
    </location>
</feature>
<dbReference type="Gene3D" id="3.30.1490.20">
    <property type="entry name" value="ATP-grasp fold, A domain"/>
    <property type="match status" value="1"/>
</dbReference>
<comment type="caution">
    <text evidence="6">The sequence shown here is derived from an EMBL/GenBank/DDBJ whole genome shotgun (WGS) entry which is preliminary data.</text>
</comment>
<evidence type="ECO:0000313" key="7">
    <source>
        <dbReference type="Proteomes" id="UP001183586"/>
    </source>
</evidence>
<dbReference type="Pfam" id="PF13535">
    <property type="entry name" value="ATP-grasp_4"/>
    <property type="match status" value="1"/>
</dbReference>
<evidence type="ECO:0000256" key="2">
    <source>
        <dbReference type="ARBA" id="ARBA00022741"/>
    </source>
</evidence>
<gene>
    <name evidence="6" type="ORF">RM641_01535</name>
</gene>
<evidence type="ECO:0000256" key="1">
    <source>
        <dbReference type="ARBA" id="ARBA00022598"/>
    </source>
</evidence>
<dbReference type="InterPro" id="IPR013815">
    <property type="entry name" value="ATP_grasp_subdomain_1"/>
</dbReference>
<dbReference type="InterPro" id="IPR040570">
    <property type="entry name" value="LAL_C2"/>
</dbReference>
<dbReference type="PROSITE" id="PS50975">
    <property type="entry name" value="ATP_GRASP"/>
    <property type="match status" value="2"/>
</dbReference>
<evidence type="ECO:0000313" key="6">
    <source>
        <dbReference type="EMBL" id="MDT0386094.1"/>
    </source>
</evidence>
<proteinExistence type="predicted"/>
<dbReference type="Gene3D" id="3.30.470.20">
    <property type="entry name" value="ATP-grasp fold, B domain"/>
    <property type="match status" value="2"/>
</dbReference>
<dbReference type="Pfam" id="PF18603">
    <property type="entry name" value="LAL_C2"/>
    <property type="match status" value="1"/>
</dbReference>